<dbReference type="OrthoDB" id="5873136at2759"/>
<dbReference type="InterPro" id="IPR016197">
    <property type="entry name" value="Chromo-like_dom_sf"/>
</dbReference>
<comment type="caution">
    <text evidence="3">The sequence shown here is derived from an EMBL/GenBank/DDBJ whole genome shotgun (WGS) entry which is preliminary data.</text>
</comment>
<gene>
    <name evidence="3" type="ORF">ANCCAN_04099</name>
</gene>
<dbReference type="EMBL" id="JOJR01000029">
    <property type="protein sequence ID" value="RCN49854.1"/>
    <property type="molecule type" value="Genomic_DNA"/>
</dbReference>
<sequence>MEVLISSKKIDPGFKMADTEAAESNDCGDPKIETILDVRERDGEVQFKVLWSNIESKTSWESEANLMDSHNSMVVEQYRNAHRRKMRNIEKKVEAARSAMLDESGGTSDDSDDLRPRALDFEEIVEGLDEATARIRKKLHDDTHIYTLTEQLLMKSTSVDPSRMTRSKMRGKLEELSNAGSEKREVCSPCNDSITEPPLVDDSDSTTVRSTANVLSEPPLETESDDEPLLEVMKRSKICEESTPSSNHGRARGRGRGGRPRGRPRGSMSTPRGPITSHEAVNPKQSCGRVSRGRGRGRPRKLIFGDIRIDSREFSNEVEDSSDDNTTTVAQLTPEGSKRGRRRKQHVEALPDGAQEYHHPSQDLEFGVPLEIQSSIELPELPDAISDVQSPSLEISSPVAPSSGSSVDFPIESFSSSSNVFKDSGDMNGCQPAAGDAQPFVRRTPSKRISRPAIAVASSSVDDIAEMVISRQQQIENFSRRPRLRSQTPTRNKRFHSRGDEEETSDAQHDDINELIKMKTMTRRRLVEALPGSVFVGSIKELRSEMRDEVAAKFVPDYSTFDAHKLLEAVLAGNLNKFRKATDHFCSGPDGLDVVNEICSVISRWRDDNGGTLIHMICRTIKCDETHEGDDLVFVLAKYAPELLTVRDRFFQIPLHIAVQKGELCRASKLLMLGSPVCWRDAHSLSPLDIAYSKGGLNMLKLLLNAGATFHELLAVEEMLPPTRRKLLFNTLLKHCGILNGLMRGARKKILRNIRETVVLSPIFISPLKDGLEPVFRFSYTPTPQKAIDCMQLPMLFTYLAVNRPAQGKRGVEWNFRCHGPISCFAPKLNGKQLVPMTGNVPLGVPISQLLENTFVFFCPLYCGTNVITFELHESLESTSLMFAAQVVMMRKNNPNPFSRGDVIPS</sequence>
<organism evidence="3 4">
    <name type="scientific">Ancylostoma caninum</name>
    <name type="common">Dog hookworm</name>
    <dbReference type="NCBI Taxonomy" id="29170"/>
    <lineage>
        <taxon>Eukaryota</taxon>
        <taxon>Metazoa</taxon>
        <taxon>Ecdysozoa</taxon>
        <taxon>Nematoda</taxon>
        <taxon>Chromadorea</taxon>
        <taxon>Rhabditida</taxon>
        <taxon>Rhabditina</taxon>
        <taxon>Rhabditomorpha</taxon>
        <taxon>Strongyloidea</taxon>
        <taxon>Ancylostomatidae</taxon>
        <taxon>Ancylostomatinae</taxon>
        <taxon>Ancylostoma</taxon>
    </lineage>
</organism>
<name>A0A368GZT7_ANCCA</name>
<feature type="compositionally biased region" description="Basic residues" evidence="1">
    <location>
        <begin position="291"/>
        <end position="301"/>
    </location>
</feature>
<evidence type="ECO:0000313" key="3">
    <source>
        <dbReference type="EMBL" id="RCN49854.1"/>
    </source>
</evidence>
<dbReference type="STRING" id="29170.A0A368GZT7"/>
<dbReference type="SMART" id="SM00384">
    <property type="entry name" value="AT_hook"/>
    <property type="match status" value="2"/>
</dbReference>
<feature type="compositionally biased region" description="Low complexity" evidence="1">
    <location>
        <begin position="265"/>
        <end position="274"/>
    </location>
</feature>
<feature type="compositionally biased region" description="Acidic residues" evidence="1">
    <location>
        <begin position="220"/>
        <end position="229"/>
    </location>
</feature>
<feature type="compositionally biased region" description="Basic residues" evidence="1">
    <location>
        <begin position="249"/>
        <end position="264"/>
    </location>
</feature>
<protein>
    <recommendedName>
        <fullName evidence="2">Chromo domain-containing protein</fullName>
    </recommendedName>
</protein>
<feature type="domain" description="Chromo" evidence="2">
    <location>
        <begin position="30"/>
        <end position="90"/>
    </location>
</feature>
<keyword evidence="4" id="KW-1185">Reference proteome</keyword>
<dbReference type="InterPro" id="IPR017956">
    <property type="entry name" value="AT_hook_DNA-bd_motif"/>
</dbReference>
<dbReference type="SMART" id="SM00298">
    <property type="entry name" value="CHROMO"/>
    <property type="match status" value="1"/>
</dbReference>
<accession>A0A368GZT7</accession>
<feature type="region of interest" description="Disordered" evidence="1">
    <location>
        <begin position="157"/>
        <end position="363"/>
    </location>
</feature>
<proteinExistence type="predicted"/>
<dbReference type="Proteomes" id="UP000252519">
    <property type="component" value="Unassembled WGS sequence"/>
</dbReference>
<reference evidence="3 4" key="1">
    <citation type="submission" date="2014-10" db="EMBL/GenBank/DDBJ databases">
        <title>Draft genome of the hookworm Ancylostoma caninum.</title>
        <authorList>
            <person name="Mitreva M."/>
        </authorList>
    </citation>
    <scope>NUCLEOTIDE SEQUENCE [LARGE SCALE GENOMIC DNA]</scope>
    <source>
        <strain evidence="3 4">Baltimore</strain>
    </source>
</reference>
<evidence type="ECO:0000313" key="4">
    <source>
        <dbReference type="Proteomes" id="UP000252519"/>
    </source>
</evidence>
<dbReference type="InterPro" id="IPR036770">
    <property type="entry name" value="Ankyrin_rpt-contain_sf"/>
</dbReference>
<dbReference type="GO" id="GO:0003677">
    <property type="term" value="F:DNA binding"/>
    <property type="evidence" value="ECO:0007669"/>
    <property type="project" value="InterPro"/>
</dbReference>
<evidence type="ECO:0000259" key="2">
    <source>
        <dbReference type="PROSITE" id="PS50013"/>
    </source>
</evidence>
<dbReference type="AlphaFoldDB" id="A0A368GZT7"/>
<feature type="region of interest" description="Disordered" evidence="1">
    <location>
        <begin position="476"/>
        <end position="511"/>
    </location>
</feature>
<dbReference type="Gene3D" id="1.25.40.20">
    <property type="entry name" value="Ankyrin repeat-containing domain"/>
    <property type="match status" value="1"/>
</dbReference>
<dbReference type="CDD" id="cd00024">
    <property type="entry name" value="CD_CSD"/>
    <property type="match status" value="1"/>
</dbReference>
<dbReference type="SUPFAM" id="SSF48403">
    <property type="entry name" value="Ankyrin repeat"/>
    <property type="match status" value="1"/>
</dbReference>
<dbReference type="Gene3D" id="2.40.50.40">
    <property type="match status" value="1"/>
</dbReference>
<feature type="compositionally biased region" description="Basic and acidic residues" evidence="1">
    <location>
        <begin position="171"/>
        <end position="186"/>
    </location>
</feature>
<evidence type="ECO:0000256" key="1">
    <source>
        <dbReference type="SAM" id="MobiDB-lite"/>
    </source>
</evidence>
<dbReference type="SUPFAM" id="SSF54160">
    <property type="entry name" value="Chromo domain-like"/>
    <property type="match status" value="1"/>
</dbReference>
<feature type="compositionally biased region" description="Polar residues" evidence="1">
    <location>
        <begin position="205"/>
        <end position="214"/>
    </location>
</feature>
<dbReference type="InterPro" id="IPR000953">
    <property type="entry name" value="Chromo/chromo_shadow_dom"/>
</dbReference>
<dbReference type="PROSITE" id="PS50013">
    <property type="entry name" value="CHROMO_2"/>
    <property type="match status" value="1"/>
</dbReference>